<accession>A0A7C4D3V6</accession>
<keyword evidence="1" id="KW-1133">Transmembrane helix</keyword>
<keyword evidence="1" id="KW-0812">Transmembrane</keyword>
<evidence type="ECO:0000256" key="1">
    <source>
        <dbReference type="SAM" id="Phobius"/>
    </source>
</evidence>
<proteinExistence type="predicted"/>
<dbReference type="EMBL" id="DTCA01000136">
    <property type="protein sequence ID" value="HGM07644.1"/>
    <property type="molecule type" value="Genomic_DNA"/>
</dbReference>
<protein>
    <submittedName>
        <fullName evidence="2">Uncharacterized protein</fullName>
    </submittedName>
</protein>
<organism evidence="2">
    <name type="scientific">Ignisphaera aggregans</name>
    <dbReference type="NCBI Taxonomy" id="334771"/>
    <lineage>
        <taxon>Archaea</taxon>
        <taxon>Thermoproteota</taxon>
        <taxon>Thermoprotei</taxon>
        <taxon>Desulfurococcales</taxon>
        <taxon>Desulfurococcaceae</taxon>
        <taxon>Ignisphaera</taxon>
    </lineage>
</organism>
<comment type="caution">
    <text evidence="2">The sequence shown here is derived from an EMBL/GenBank/DDBJ whole genome shotgun (WGS) entry which is preliminary data.</text>
</comment>
<keyword evidence="1" id="KW-0472">Membrane</keyword>
<evidence type="ECO:0000313" key="2">
    <source>
        <dbReference type="EMBL" id="HGM07644.1"/>
    </source>
</evidence>
<feature type="transmembrane region" description="Helical" evidence="1">
    <location>
        <begin position="213"/>
        <end position="234"/>
    </location>
</feature>
<dbReference type="AlphaFoldDB" id="A0A7C4D3V6"/>
<name>A0A7C4D3V6_9CREN</name>
<sequence length="237" mass="26718">MYGRNIDQSLADHTEITFLAKEQYPKAKIGLYINIFIDETLRLLNSMHPDKWSLDALKEYIIQMIDLFGEFFSSTQATAKFCWTFYEYYYELNVALPPTTPTPTPTIVTVEVTHQITTTLTTVIVEKITTTIEKSITTTVSVPKVSEIRITETIMKTETITKPTTTTVTQQTTKTMFTTVTQETTIIQTSVKTNIVTSTATYPTTTTLVEQNWAATIGIGIVVVVIGVILGYFIKRR</sequence>
<gene>
    <name evidence="2" type="ORF">ENU31_04460</name>
</gene>
<reference evidence="2" key="1">
    <citation type="journal article" date="2020" name="mSystems">
        <title>Genome- and Community-Level Interaction Insights into Carbon Utilization and Element Cycling Functions of Hydrothermarchaeota in Hydrothermal Sediment.</title>
        <authorList>
            <person name="Zhou Z."/>
            <person name="Liu Y."/>
            <person name="Xu W."/>
            <person name="Pan J."/>
            <person name="Luo Z.H."/>
            <person name="Li M."/>
        </authorList>
    </citation>
    <scope>NUCLEOTIDE SEQUENCE [LARGE SCALE GENOMIC DNA]</scope>
    <source>
        <strain evidence="2">SpSt-658</strain>
    </source>
</reference>